<dbReference type="EMBL" id="MTKT01001932">
    <property type="protein sequence ID" value="OWM83318.1"/>
    <property type="molecule type" value="Genomic_DNA"/>
</dbReference>
<evidence type="ECO:0000313" key="1">
    <source>
        <dbReference type="EMBL" id="OWM83318.1"/>
    </source>
</evidence>
<accession>A0A218XET0</accession>
<reference evidence="2" key="1">
    <citation type="journal article" date="2017" name="Plant J.">
        <title>The pomegranate (Punica granatum L.) genome and the genomics of punicalagin biosynthesis.</title>
        <authorList>
            <person name="Qin G."/>
            <person name="Xu C."/>
            <person name="Ming R."/>
            <person name="Tang H."/>
            <person name="Guyot R."/>
            <person name="Kramer E.M."/>
            <person name="Hu Y."/>
            <person name="Yi X."/>
            <person name="Qi Y."/>
            <person name="Xu X."/>
            <person name="Gao Z."/>
            <person name="Pan H."/>
            <person name="Jian J."/>
            <person name="Tian Y."/>
            <person name="Yue Z."/>
            <person name="Xu Y."/>
        </authorList>
    </citation>
    <scope>NUCLEOTIDE SEQUENCE [LARGE SCALE GENOMIC DNA]</scope>
    <source>
        <strain evidence="2">cv. Dabenzi</strain>
    </source>
</reference>
<comment type="caution">
    <text evidence="1">The sequence shown here is derived from an EMBL/GenBank/DDBJ whole genome shotgun (WGS) entry which is preliminary data.</text>
</comment>
<evidence type="ECO:0000313" key="2">
    <source>
        <dbReference type="Proteomes" id="UP000197138"/>
    </source>
</evidence>
<proteinExistence type="predicted"/>
<dbReference type="AlphaFoldDB" id="A0A218XET0"/>
<protein>
    <submittedName>
        <fullName evidence="1">Uncharacterized protein</fullName>
    </submittedName>
</protein>
<gene>
    <name evidence="1" type="ORF">CDL15_Pgr012799</name>
</gene>
<dbReference type="Proteomes" id="UP000197138">
    <property type="component" value="Unassembled WGS sequence"/>
</dbReference>
<name>A0A218XET0_PUNGR</name>
<sequence length="67" mass="7580">MVTVGIASTKMNSSLGSLMCRAEPIEDDEQWFFFVEAMPTITIEGLDFGCNVQSKITFRRFFFPPGH</sequence>
<organism evidence="1 2">
    <name type="scientific">Punica granatum</name>
    <name type="common">Pomegranate</name>
    <dbReference type="NCBI Taxonomy" id="22663"/>
    <lineage>
        <taxon>Eukaryota</taxon>
        <taxon>Viridiplantae</taxon>
        <taxon>Streptophyta</taxon>
        <taxon>Embryophyta</taxon>
        <taxon>Tracheophyta</taxon>
        <taxon>Spermatophyta</taxon>
        <taxon>Magnoliopsida</taxon>
        <taxon>eudicotyledons</taxon>
        <taxon>Gunneridae</taxon>
        <taxon>Pentapetalae</taxon>
        <taxon>rosids</taxon>
        <taxon>malvids</taxon>
        <taxon>Myrtales</taxon>
        <taxon>Lythraceae</taxon>
        <taxon>Punica</taxon>
    </lineage>
</organism>